<feature type="chain" id="PRO_5047140850" description="DUF5018 domain-containing protein" evidence="1">
    <location>
        <begin position="23"/>
        <end position="338"/>
    </location>
</feature>
<reference evidence="2 3" key="1">
    <citation type="submission" date="2023-11" db="EMBL/GenBank/DDBJ databases">
        <title>Unpublished Manusciprt.</title>
        <authorList>
            <person name="Saticioglu I.B."/>
            <person name="Ay H."/>
            <person name="Ajmi N."/>
            <person name="Altun S."/>
            <person name="Duman M."/>
        </authorList>
    </citation>
    <scope>NUCLEOTIDE SEQUENCE [LARGE SCALE GENOMIC DNA]</scope>
    <source>
        <strain evidence="2 3">Fl-318</strain>
    </source>
</reference>
<evidence type="ECO:0000256" key="1">
    <source>
        <dbReference type="SAM" id="SignalP"/>
    </source>
</evidence>
<protein>
    <recommendedName>
        <fullName evidence="4">DUF5018 domain-containing protein</fullName>
    </recommendedName>
</protein>
<keyword evidence="3" id="KW-1185">Reference proteome</keyword>
<gene>
    <name evidence="2" type="ORF">SGQ83_21575</name>
</gene>
<keyword evidence="1" id="KW-0732">Signal</keyword>
<evidence type="ECO:0008006" key="4">
    <source>
        <dbReference type="Google" id="ProtNLM"/>
    </source>
</evidence>
<feature type="signal peptide" evidence="1">
    <location>
        <begin position="1"/>
        <end position="22"/>
    </location>
</feature>
<dbReference type="RefSeq" id="WP_230004814.1">
    <property type="nucleotide sequence ID" value="NZ_CP087134.1"/>
</dbReference>
<evidence type="ECO:0000313" key="3">
    <source>
        <dbReference type="Proteomes" id="UP001273350"/>
    </source>
</evidence>
<accession>A0ABU4RJ86</accession>
<dbReference type="Gene3D" id="2.60.40.2340">
    <property type="match status" value="1"/>
</dbReference>
<dbReference type="Proteomes" id="UP001273350">
    <property type="component" value="Unassembled WGS sequence"/>
</dbReference>
<dbReference type="PROSITE" id="PS51257">
    <property type="entry name" value="PROKAR_LIPOPROTEIN"/>
    <property type="match status" value="1"/>
</dbReference>
<evidence type="ECO:0000313" key="2">
    <source>
        <dbReference type="EMBL" id="MDX6191953.1"/>
    </source>
</evidence>
<sequence>MKLFFKIQTISLILMMVLSSCSNDENSDGLPYNNINEFKVEHEGKQIYGKIEGATIELNWPCNAQLPATLKPSIVLSDKASVLPLSGTEIDPVKVTTYRVKAEDGSEKTYTLKINYLQPIINVEGVETPIEASFRHDYTIFGEGFSKNKNENKVSLVAEDGSKEYPLSIDEAQVLNDNGYADRLKIVMPKKEDMPAGSYKLKVVYGNRSVTTKKAYFNVKDLKLPYITIPESMISEIEGVRCIVLNSNEKHELKGENFEAFGGASQIFFTWRTPTSQGSDSSELTVVNSNSIQFEKSDWVDANKLYQRAYIDYRGEKNVRISVYLRDNAGNLVGVYFK</sequence>
<comment type="caution">
    <text evidence="2">The sequence shown here is derived from an EMBL/GenBank/DDBJ whole genome shotgun (WGS) entry which is preliminary data.</text>
</comment>
<organism evidence="2 3">
    <name type="scientific">Flavobacterium cupriresistens</name>
    <dbReference type="NCBI Taxonomy" id="2893885"/>
    <lineage>
        <taxon>Bacteria</taxon>
        <taxon>Pseudomonadati</taxon>
        <taxon>Bacteroidota</taxon>
        <taxon>Flavobacteriia</taxon>
        <taxon>Flavobacteriales</taxon>
        <taxon>Flavobacteriaceae</taxon>
        <taxon>Flavobacterium</taxon>
    </lineage>
</organism>
<name>A0ABU4RJ86_9FLAO</name>
<dbReference type="EMBL" id="JAWXVI010000014">
    <property type="protein sequence ID" value="MDX6191953.1"/>
    <property type="molecule type" value="Genomic_DNA"/>
</dbReference>
<proteinExistence type="predicted"/>